<proteinExistence type="predicted"/>
<evidence type="ECO:0000313" key="2">
    <source>
        <dbReference type="Proteomes" id="UP000186313"/>
    </source>
</evidence>
<reference evidence="1 2" key="1">
    <citation type="submission" date="2016-09" db="EMBL/GenBank/DDBJ databases">
        <title>Genomic Taxonomy of the Vibrionaceae.</title>
        <authorList>
            <person name="Gonzalez-Castillo A."/>
            <person name="Gomez-Gil B."/>
            <person name="Enciso-Ibarra K."/>
        </authorList>
    </citation>
    <scope>NUCLEOTIDE SEQUENCE [LARGE SCALE GENOMIC DNA]</scope>
    <source>
        <strain evidence="1 2">CAIM 703</strain>
    </source>
</reference>
<dbReference type="AlphaFoldDB" id="A0A1Q9HRT5"/>
<comment type="caution">
    <text evidence="1">The sequence shown here is derived from an EMBL/GenBank/DDBJ whole genome shotgun (WGS) entry which is preliminary data.</text>
</comment>
<sequence length="167" mass="19374">MKIENIKNINLTHVMKNINGRLYRQHVLEACQVQHNTMFIRSKSKLEQLPIWCTLDEINSALISDEQHHASINANRIAKKNKTKGVVKVWTGKSKTTMTLFHFKEKIDLCISYPEAVDFLNKIQFEDGGYANQKYNFDQKAQASAIAYNLTMQNLTPTDKVYFKNDY</sequence>
<dbReference type="EMBL" id="MJMJ01000001">
    <property type="protein sequence ID" value="OLQ93545.1"/>
    <property type="molecule type" value="Genomic_DNA"/>
</dbReference>
<dbReference type="Proteomes" id="UP000186313">
    <property type="component" value="Unassembled WGS sequence"/>
</dbReference>
<dbReference type="RefSeq" id="WP_025630270.1">
    <property type="nucleotide sequence ID" value="NZ_MJMJ01000001.1"/>
</dbReference>
<name>A0A1Q9HRT5_9VIBR</name>
<evidence type="ECO:0000313" key="1">
    <source>
        <dbReference type="EMBL" id="OLQ93545.1"/>
    </source>
</evidence>
<dbReference type="STRING" id="1381081.BIY22_03370"/>
<organism evidence="1 2">
    <name type="scientific">Vibrio panuliri</name>
    <dbReference type="NCBI Taxonomy" id="1381081"/>
    <lineage>
        <taxon>Bacteria</taxon>
        <taxon>Pseudomonadati</taxon>
        <taxon>Pseudomonadota</taxon>
        <taxon>Gammaproteobacteria</taxon>
        <taxon>Vibrionales</taxon>
        <taxon>Vibrionaceae</taxon>
        <taxon>Vibrio</taxon>
    </lineage>
</organism>
<protein>
    <submittedName>
        <fullName evidence="1">Uncharacterized protein</fullName>
    </submittedName>
</protein>
<accession>A0A1Q9HRT5</accession>
<gene>
    <name evidence="1" type="ORF">BIY22_03370</name>
</gene>